<evidence type="ECO:0000313" key="1">
    <source>
        <dbReference type="EMBL" id="KIY51589.1"/>
    </source>
</evidence>
<protein>
    <recommendedName>
        <fullName evidence="3">F-box domain-containing protein</fullName>
    </recommendedName>
</protein>
<keyword evidence="2" id="KW-1185">Reference proteome</keyword>
<evidence type="ECO:0008006" key="3">
    <source>
        <dbReference type="Google" id="ProtNLM"/>
    </source>
</evidence>
<dbReference type="InterPro" id="IPR032675">
    <property type="entry name" value="LRR_dom_sf"/>
</dbReference>
<name>A0A0D7AIK7_9AGAR</name>
<proteinExistence type="predicted"/>
<dbReference type="AlphaFoldDB" id="A0A0D7AIK7"/>
<sequence>MASFTALPAEILPVIFGYVLKSQHLAWLCLVNHVFYDFAAPLLYDQIMIYSWHRDGKIRIIQLFCTLSRTPRLAKYVRRLVIRDFPKSASGEAAIAGDIFSFGLRNCVHLRACTWTRDGSLTSKILQALSALPFLEDLEINGHSDGNYRPQLLLSFTKLRRLSIIMPSASVAEQLVPWSHLTGSSLRDLTLICKSSTVINDRLLQTIAPSLIQLEQLHLTGCSRVTHAGVWALLEGNISGLKGLGLEGLSKSFNMSSFVRSCRAKNALSHLESITLTVQQHFELPVWTADVIDLLSASRLRAFQIYSTGAVFEAQTTDDFWGGIVATHGPRLTRFSVHRMIISLDAIDSICSQCPILEQLFIVVEPGNWARLSMSLSKAKRLRAIHMNYPLEAHLDEPPILSPDGALQIVSACSSTLTEFGCNTRVWQVIRPARTNKDSSAMPGTPLEALPVLTAYENPEVPEQFLVVRT</sequence>
<dbReference type="Gene3D" id="3.80.10.10">
    <property type="entry name" value="Ribonuclease Inhibitor"/>
    <property type="match status" value="1"/>
</dbReference>
<accession>A0A0D7AIK7</accession>
<dbReference type="EMBL" id="KN881649">
    <property type="protein sequence ID" value="KIY51589.1"/>
    <property type="molecule type" value="Genomic_DNA"/>
</dbReference>
<evidence type="ECO:0000313" key="2">
    <source>
        <dbReference type="Proteomes" id="UP000054144"/>
    </source>
</evidence>
<organism evidence="1 2">
    <name type="scientific">Fistulina hepatica ATCC 64428</name>
    <dbReference type="NCBI Taxonomy" id="1128425"/>
    <lineage>
        <taxon>Eukaryota</taxon>
        <taxon>Fungi</taxon>
        <taxon>Dikarya</taxon>
        <taxon>Basidiomycota</taxon>
        <taxon>Agaricomycotina</taxon>
        <taxon>Agaricomycetes</taxon>
        <taxon>Agaricomycetidae</taxon>
        <taxon>Agaricales</taxon>
        <taxon>Fistulinaceae</taxon>
        <taxon>Fistulina</taxon>
    </lineage>
</organism>
<reference evidence="1 2" key="1">
    <citation type="journal article" date="2015" name="Fungal Genet. Biol.">
        <title>Evolution of novel wood decay mechanisms in Agaricales revealed by the genome sequences of Fistulina hepatica and Cylindrobasidium torrendii.</title>
        <authorList>
            <person name="Floudas D."/>
            <person name="Held B.W."/>
            <person name="Riley R."/>
            <person name="Nagy L.G."/>
            <person name="Koehler G."/>
            <person name="Ransdell A.S."/>
            <person name="Younus H."/>
            <person name="Chow J."/>
            <person name="Chiniquy J."/>
            <person name="Lipzen A."/>
            <person name="Tritt A."/>
            <person name="Sun H."/>
            <person name="Haridas S."/>
            <person name="LaButti K."/>
            <person name="Ohm R.A."/>
            <person name="Kues U."/>
            <person name="Blanchette R.A."/>
            <person name="Grigoriev I.V."/>
            <person name="Minto R.E."/>
            <person name="Hibbett D.S."/>
        </authorList>
    </citation>
    <scope>NUCLEOTIDE SEQUENCE [LARGE SCALE GENOMIC DNA]</scope>
    <source>
        <strain evidence="1 2">ATCC 64428</strain>
    </source>
</reference>
<gene>
    <name evidence="1" type="ORF">FISHEDRAFT_36872</name>
</gene>
<dbReference type="Proteomes" id="UP000054144">
    <property type="component" value="Unassembled WGS sequence"/>
</dbReference>
<dbReference type="OrthoDB" id="2585512at2759"/>
<dbReference type="SUPFAM" id="SSF52047">
    <property type="entry name" value="RNI-like"/>
    <property type="match status" value="1"/>
</dbReference>